<comment type="similarity">
    <text evidence="1">Belongs to the ARG7 family.</text>
</comment>
<accession>A0ABD2RWW8</accession>
<evidence type="ECO:0000313" key="2">
    <source>
        <dbReference type="EMBL" id="KAL3335726.1"/>
    </source>
</evidence>
<protein>
    <recommendedName>
        <fullName evidence="4">SAUR family protein</fullName>
    </recommendedName>
</protein>
<dbReference type="Proteomes" id="UP001627284">
    <property type="component" value="Unassembled WGS sequence"/>
</dbReference>
<proteinExistence type="inferred from homology"/>
<evidence type="ECO:0000256" key="1">
    <source>
        <dbReference type="ARBA" id="ARBA00006974"/>
    </source>
</evidence>
<organism evidence="2 3">
    <name type="scientific">Solanum stoloniferum</name>
    <dbReference type="NCBI Taxonomy" id="62892"/>
    <lineage>
        <taxon>Eukaryota</taxon>
        <taxon>Viridiplantae</taxon>
        <taxon>Streptophyta</taxon>
        <taxon>Embryophyta</taxon>
        <taxon>Tracheophyta</taxon>
        <taxon>Spermatophyta</taxon>
        <taxon>Magnoliopsida</taxon>
        <taxon>eudicotyledons</taxon>
        <taxon>Gunneridae</taxon>
        <taxon>Pentapetalae</taxon>
        <taxon>asterids</taxon>
        <taxon>lamiids</taxon>
        <taxon>Solanales</taxon>
        <taxon>Solanaceae</taxon>
        <taxon>Solanoideae</taxon>
        <taxon>Solaneae</taxon>
        <taxon>Solanum</taxon>
    </lineage>
</organism>
<evidence type="ECO:0000313" key="3">
    <source>
        <dbReference type="Proteomes" id="UP001627284"/>
    </source>
</evidence>
<dbReference type="Pfam" id="PF02519">
    <property type="entry name" value="Auxin_inducible"/>
    <property type="match status" value="1"/>
</dbReference>
<comment type="caution">
    <text evidence="2">The sequence shown here is derived from an EMBL/GenBank/DDBJ whole genome shotgun (WGS) entry which is preliminary data.</text>
</comment>
<dbReference type="AlphaFoldDB" id="A0ABD2RWW8"/>
<sequence length="171" mass="18894">MDMEMVEGKKNSNSSILKKLEGYLLMKKGSRAMILSKSKSWHMSSSKAKSPVVLAPQGCFCVYVGPEKEKFTIKAKYANHPLFKMLLEDAEMKYGYSSQGPILLPCDVNLFHKILGQMDSEKEINRPGCGLASCSPFSPARVLGHGEMGKGYGSYGLLTTPRMLKLNSSKF</sequence>
<keyword evidence="3" id="KW-1185">Reference proteome</keyword>
<name>A0ABD2RWW8_9SOLN</name>
<dbReference type="EMBL" id="JBJKTR010000018">
    <property type="protein sequence ID" value="KAL3335726.1"/>
    <property type="molecule type" value="Genomic_DNA"/>
</dbReference>
<evidence type="ECO:0008006" key="4">
    <source>
        <dbReference type="Google" id="ProtNLM"/>
    </source>
</evidence>
<dbReference type="PANTHER" id="PTHR31374:SF277">
    <property type="entry name" value="SAUR FAMILY PROTEIN"/>
    <property type="match status" value="1"/>
</dbReference>
<dbReference type="PANTHER" id="PTHR31374">
    <property type="entry name" value="AUXIN-INDUCED PROTEIN-LIKE-RELATED"/>
    <property type="match status" value="1"/>
</dbReference>
<dbReference type="InterPro" id="IPR003676">
    <property type="entry name" value="SAUR_fam"/>
</dbReference>
<gene>
    <name evidence="2" type="ORF">AABB24_031779</name>
</gene>
<reference evidence="2 3" key="1">
    <citation type="submission" date="2024-05" db="EMBL/GenBank/DDBJ databases">
        <title>De novo assembly of an allotetraploid wild potato.</title>
        <authorList>
            <person name="Hosaka A.J."/>
        </authorList>
    </citation>
    <scope>NUCLEOTIDE SEQUENCE [LARGE SCALE GENOMIC DNA]</scope>
    <source>
        <tissue evidence="2">Young leaves</tissue>
    </source>
</reference>